<evidence type="ECO:0000313" key="6">
    <source>
        <dbReference type="Proteomes" id="UP000031518"/>
    </source>
</evidence>
<feature type="domain" description="DNA methylase adenine-specific" evidence="3">
    <location>
        <begin position="331"/>
        <end position="565"/>
    </location>
</feature>
<evidence type="ECO:0000313" key="5">
    <source>
        <dbReference type="EMBL" id="CDM64701.1"/>
    </source>
</evidence>
<dbReference type="PANTHER" id="PTHR42998">
    <property type="entry name" value="TYPE I RESTRICTION ENZYME HINDVIIP M PROTEIN-RELATED"/>
    <property type="match status" value="1"/>
</dbReference>
<dbReference type="InterPro" id="IPR003356">
    <property type="entry name" value="DNA_methylase_A-5"/>
</dbReference>
<dbReference type="Proteomes" id="UP000031518">
    <property type="component" value="Unassembled WGS sequence"/>
</dbReference>
<dbReference type="PANTHER" id="PTHR42998:SF1">
    <property type="entry name" value="TYPE I RESTRICTION ENZYME HINDI METHYLASE SUBUNIT"/>
    <property type="match status" value="1"/>
</dbReference>
<accession>A0A0B6WUL6</accession>
<dbReference type="Gene3D" id="3.40.50.150">
    <property type="entry name" value="Vaccinia Virus protein VP39"/>
    <property type="match status" value="1"/>
</dbReference>
<keyword evidence="6" id="KW-1185">Reference proteome</keyword>
<dbReference type="AlphaFoldDB" id="A0A0B6WUL6"/>
<dbReference type="Pfam" id="PF02384">
    <property type="entry name" value="N6_Mtase"/>
    <property type="match status" value="1"/>
</dbReference>
<evidence type="ECO:0000256" key="1">
    <source>
        <dbReference type="ARBA" id="ARBA00006594"/>
    </source>
</evidence>
<feature type="domain" description="Type I restriction enzyme R protein N-terminal" evidence="4">
    <location>
        <begin position="41"/>
        <end position="156"/>
    </location>
</feature>
<comment type="similarity">
    <text evidence="1">Belongs to the N(4)/N(6)-methyltransferase family.</text>
</comment>
<dbReference type="Pfam" id="PF13588">
    <property type="entry name" value="HSDR_N_2"/>
    <property type="match status" value="1"/>
</dbReference>
<keyword evidence="5" id="KW-0808">Transferase</keyword>
<evidence type="ECO:0000259" key="4">
    <source>
        <dbReference type="Pfam" id="PF13588"/>
    </source>
</evidence>
<dbReference type="OrthoDB" id="9814572at2"/>
<proteinExistence type="inferred from homology"/>
<keyword evidence="5" id="KW-0489">Methyltransferase</keyword>
<keyword evidence="2" id="KW-0680">Restriction system</keyword>
<evidence type="ECO:0000256" key="2">
    <source>
        <dbReference type="ARBA" id="ARBA00022747"/>
    </source>
</evidence>
<evidence type="ECO:0000259" key="3">
    <source>
        <dbReference type="Pfam" id="PF02384"/>
    </source>
</evidence>
<organism evidence="5 6">
    <name type="scientific">Pyrinomonas methylaliphatogenes</name>
    <dbReference type="NCBI Taxonomy" id="454194"/>
    <lineage>
        <taxon>Bacteria</taxon>
        <taxon>Pseudomonadati</taxon>
        <taxon>Acidobacteriota</taxon>
        <taxon>Blastocatellia</taxon>
        <taxon>Blastocatellales</taxon>
        <taxon>Pyrinomonadaceae</taxon>
        <taxon>Pyrinomonas</taxon>
    </lineage>
</organism>
<dbReference type="InterPro" id="IPR002052">
    <property type="entry name" value="DNA_methylase_N6_adenine_CS"/>
</dbReference>
<dbReference type="GO" id="GO:0003677">
    <property type="term" value="F:DNA binding"/>
    <property type="evidence" value="ECO:0007669"/>
    <property type="project" value="InterPro"/>
</dbReference>
<dbReference type="InterPro" id="IPR029464">
    <property type="entry name" value="HSDR_N"/>
</dbReference>
<dbReference type="InterPro" id="IPR029063">
    <property type="entry name" value="SAM-dependent_MTases_sf"/>
</dbReference>
<dbReference type="PRINTS" id="PR00507">
    <property type="entry name" value="N12N6MTFRASE"/>
</dbReference>
<dbReference type="REBASE" id="132368">
    <property type="entry name" value="M.PmeK22ORF696P"/>
</dbReference>
<dbReference type="SUPFAM" id="SSF53335">
    <property type="entry name" value="S-adenosyl-L-methionine-dependent methyltransferases"/>
    <property type="match status" value="1"/>
</dbReference>
<reference evidence="5 6" key="2">
    <citation type="submission" date="2015-01" db="EMBL/GenBank/DDBJ databases">
        <title>Complete genome sequence of Pyrinomonas methylaliphatogenes type strain K22T.</title>
        <authorList>
            <person name="Lee K.C.Y."/>
            <person name="Power J.F."/>
            <person name="Dunfield P.F."/>
            <person name="Morgan X.C."/>
            <person name="Huttenhower C."/>
            <person name="Stott M.B."/>
        </authorList>
    </citation>
    <scope>NUCLEOTIDE SEQUENCE [LARGE SCALE GENOMIC DNA]</scope>
    <source>
        <strain evidence="5 6">K22</strain>
    </source>
</reference>
<dbReference type="STRING" id="454194.PYK22_00696"/>
<dbReference type="RefSeq" id="WP_041974305.1">
    <property type="nucleotide sequence ID" value="NZ_CBXV010000002.1"/>
</dbReference>
<sequence length="612" mass="70148">MKIRPFYRIPPEDWLLTTNADVAAAQRKAIENPQMDERDIEEYVRQWVLRELIETYGYPREWLGERIVVEESVPVATADKEADIALKNERGRPYIFIETKKAGLSDPTFERAERQLETYLSATHTATIGMLTDAHRVKVIRKKIDPNDFEYIPDIPHYEQKLSTKGRLVRELPPNADAKRIKTGLKPISHRYENLLFEAHSAIRDIDGMHADEALDELSKILYTKIYDERTTSTQGIGATFRFQIYGASSASEAASNIRELYDEARKRDIEIFAQRIPGYERSRGVFSANIRLSDEALARVVEILQDYSLIDSNLDVKGRAFQRVLSSAIRAGMGQYFTPDPVVRLAIEMLNPTPQDIILDPFCGSGHFLTRSLDFVLERYGDKTDEYTLHEFRFFKLHGIEKSDRMVRIAMTDMLLHDDGHSNIRNTNALLSFDNYPDIIALGGDENKDPEIFTIVVSNPPFGSLMQEEARRMLGRFELGRNRKTVPLEILGLERCLQFLKPGGRMAIVLPDSILANKQTAYVREWLVHQVKIRAIVSLPIETFMPYGATHKTSLCIFRKWKTGESKNFDAPVFLGRIDNIGYDATGRERSNSEVDEIARQFADFINRNGW</sequence>
<dbReference type="EMBL" id="CBXV010000002">
    <property type="protein sequence ID" value="CDM64701.1"/>
    <property type="molecule type" value="Genomic_DNA"/>
</dbReference>
<dbReference type="PROSITE" id="PS00092">
    <property type="entry name" value="N6_MTASE"/>
    <property type="match status" value="1"/>
</dbReference>
<dbReference type="GO" id="GO:0009307">
    <property type="term" value="P:DNA restriction-modification system"/>
    <property type="evidence" value="ECO:0007669"/>
    <property type="project" value="UniProtKB-KW"/>
</dbReference>
<dbReference type="CDD" id="cd02440">
    <property type="entry name" value="AdoMet_MTases"/>
    <property type="match status" value="1"/>
</dbReference>
<reference evidence="5 6" key="1">
    <citation type="submission" date="2013-12" db="EMBL/GenBank/DDBJ databases">
        <authorList>
            <person name="Stott M."/>
        </authorList>
    </citation>
    <scope>NUCLEOTIDE SEQUENCE [LARGE SCALE GENOMIC DNA]</scope>
    <source>
        <strain evidence="5 6">K22</strain>
    </source>
</reference>
<dbReference type="InterPro" id="IPR052916">
    <property type="entry name" value="Type-I_RE_MTase_Subunit"/>
</dbReference>
<dbReference type="GO" id="GO:0032259">
    <property type="term" value="P:methylation"/>
    <property type="evidence" value="ECO:0007669"/>
    <property type="project" value="UniProtKB-KW"/>
</dbReference>
<name>A0A0B6WUL6_9BACT</name>
<protein>
    <submittedName>
        <fullName evidence="5">Type I restriction-modification system methyltransferase subunit</fullName>
    </submittedName>
</protein>
<gene>
    <name evidence="5" type="ORF">PYK22_00696</name>
</gene>
<dbReference type="GO" id="GO:0008170">
    <property type="term" value="F:N-methyltransferase activity"/>
    <property type="evidence" value="ECO:0007669"/>
    <property type="project" value="InterPro"/>
</dbReference>